<dbReference type="GO" id="GO:0004674">
    <property type="term" value="F:protein serine/threonine kinase activity"/>
    <property type="evidence" value="ECO:0007669"/>
    <property type="project" value="UniProtKB-KW"/>
</dbReference>
<proteinExistence type="inferred from homology"/>
<dbReference type="InterPro" id="IPR050660">
    <property type="entry name" value="NEK_Ser/Thr_kinase"/>
</dbReference>
<keyword evidence="10" id="KW-1185">Reference proteome</keyword>
<dbReference type="SUPFAM" id="SSF52540">
    <property type="entry name" value="P-loop containing nucleoside triphosphate hydrolases"/>
    <property type="match status" value="1"/>
</dbReference>
<dbReference type="CDD" id="cd14014">
    <property type="entry name" value="STKc_PknB_like"/>
    <property type="match status" value="1"/>
</dbReference>
<dbReference type="Proteomes" id="UP000199400">
    <property type="component" value="Unassembled WGS sequence"/>
</dbReference>
<dbReference type="InterPro" id="IPR000719">
    <property type="entry name" value="Prot_kinase_dom"/>
</dbReference>
<dbReference type="Gene3D" id="1.10.510.10">
    <property type="entry name" value="Transferase(Phosphotransferase) domain 1"/>
    <property type="match status" value="1"/>
</dbReference>
<dbReference type="RefSeq" id="WP_096327893.1">
    <property type="nucleotide sequence ID" value="NZ_FOMX01000013.1"/>
</dbReference>
<dbReference type="OrthoDB" id="5476445at2"/>
<reference evidence="10" key="1">
    <citation type="submission" date="2016-10" db="EMBL/GenBank/DDBJ databases">
        <authorList>
            <person name="Varghese N."/>
            <person name="Submissions S."/>
        </authorList>
    </citation>
    <scope>NUCLEOTIDE SEQUENCE [LARGE SCALE GENOMIC DNA]</scope>
    <source>
        <strain evidence="10">ATCC 25963</strain>
    </source>
</reference>
<dbReference type="Pfam" id="PF13191">
    <property type="entry name" value="AAA_16"/>
    <property type="match status" value="1"/>
</dbReference>
<dbReference type="PROSITE" id="PS00108">
    <property type="entry name" value="PROTEIN_KINASE_ST"/>
    <property type="match status" value="1"/>
</dbReference>
<dbReference type="InterPro" id="IPR041664">
    <property type="entry name" value="AAA_16"/>
</dbReference>
<evidence type="ECO:0000256" key="1">
    <source>
        <dbReference type="ARBA" id="ARBA00010886"/>
    </source>
</evidence>
<evidence type="ECO:0000313" key="9">
    <source>
        <dbReference type="EMBL" id="SFE39983.1"/>
    </source>
</evidence>
<evidence type="ECO:0000256" key="6">
    <source>
        <dbReference type="ARBA" id="ARBA00022840"/>
    </source>
</evidence>
<comment type="similarity">
    <text evidence="1">Belongs to the protein kinase superfamily. NEK Ser/Thr protein kinase family. NIMA subfamily.</text>
</comment>
<dbReference type="PANTHER" id="PTHR43671:SF13">
    <property type="entry name" value="SERINE_THREONINE-PROTEIN KINASE NEK2"/>
    <property type="match status" value="1"/>
</dbReference>
<dbReference type="SMART" id="SM00220">
    <property type="entry name" value="S_TKc"/>
    <property type="match status" value="1"/>
</dbReference>
<feature type="domain" description="Protein kinase" evidence="8">
    <location>
        <begin position="56"/>
        <end position="302"/>
    </location>
</feature>
<evidence type="ECO:0000259" key="8">
    <source>
        <dbReference type="PROSITE" id="PS50011"/>
    </source>
</evidence>
<sequence>MHKDAPADAPDGDSFAAQFAAAVPPRPREAPAEHTRARLAAQLFGAAVEVPPLGPYTVLREIGHGAMGVVHEGRGPGGQQVALKTLRRPDPAAIARLKKEFRNVVDVGHANLVAVYELALDQARCEWYIAMEYVPGDSWLAHLRPGGERAPEAVIRAALGQLASGVYALHRAGLLHRDLKPSNVLVTREGKLKIVDFGLARLADGGHEGLAGTAGYLAPELLAGGPPSPASDWFAVGVMLYEALAGRRPRVPPGPTPLDGVPGDLQGLCRDLLAENPSARPSGRDLLLRLGLDAPPPPSPVFVGRAGELAACSSALERPPALLLLVGPSGAGKSALLARVAADLRDRRGALVLHGRCYAGESVPYKALDGVVEALAQHLETCSPKHVFTCISEEAADLRRVFPALHRVVGAVGGGEPAGAAPRETRRRAVAALRRLLGELAGARPLVLAIDDLQWGDADSARLLGELLAPPDPPPVVVAASVRSDARPGSPFFAELDAAPLACEIHEVELAPLGPAEAERMAATILAEGPGRGDDPGLRQRLAAAIARESQGSPLFIEAMAQRLGGSAEGVATSLDGALQAEVAALEPGERLALERLAVAGRPLRRDLALPRELGAAAARVLDGAALAVLGARRLVRPCGEGDSVETYHDRVREVVLHRLGADDRRAHHRALALALAAGPDPDPDELVLHFHGADDLPQASRWALRAAERAAAALAFARAAALYESALSWGTYPPEHVLKYTLARADALVHAGRCAEAAPVYLTAAALAPDRLQELELRGRAVEQYLVSGRVDAGLRVLGPLAHELGLPFPATSAGTALRLVGELARLAIARRRAAREPVAAADVPAELRLRIDLCWSAGKGLGFIDPIRAAAISAQGLRLALASGEPRRIARAAAYLTIVDINAPDPRRASAAARELALARGLATRLSDPHLTGLTTILTGVAALNNGQWRRALSGVETGADLLRARCVDVHWERAIAHAMAMHAHLMLGDFAALRARAESWQHEAEDIGDRFALVVAILYTAHAALAAGEPARARAAVRKALSLWPYEGFSFQHWLALGVEVDCDLYDGRGRDAWARVERAWPALVRSQLMRMQIPRIDAHRLRAGAALAAARAGQHRLIRAAAADAAALARERIELAHAAEDLIRAQIAALRRRPAADLLQRAADRFTGGNMPALAAAVRHGHDLLLGRPPAAAELALTRCGVRDPSRWAATVAPALYHLSR</sequence>
<dbReference type="GO" id="GO:0005524">
    <property type="term" value="F:ATP binding"/>
    <property type="evidence" value="ECO:0007669"/>
    <property type="project" value="UniProtKB-UniRule"/>
</dbReference>
<dbReference type="PROSITE" id="PS50011">
    <property type="entry name" value="PROTEIN_KINASE_DOM"/>
    <property type="match status" value="1"/>
</dbReference>
<dbReference type="InterPro" id="IPR011009">
    <property type="entry name" value="Kinase-like_dom_sf"/>
</dbReference>
<keyword evidence="3" id="KW-0808">Transferase</keyword>
<evidence type="ECO:0000256" key="2">
    <source>
        <dbReference type="ARBA" id="ARBA00012513"/>
    </source>
</evidence>
<evidence type="ECO:0000256" key="5">
    <source>
        <dbReference type="ARBA" id="ARBA00022777"/>
    </source>
</evidence>
<keyword evidence="6 7" id="KW-0067">ATP-binding</keyword>
<dbReference type="InterPro" id="IPR008271">
    <property type="entry name" value="Ser/Thr_kinase_AS"/>
</dbReference>
<dbReference type="PROSITE" id="PS00107">
    <property type="entry name" value="PROTEIN_KINASE_ATP"/>
    <property type="match status" value="1"/>
</dbReference>
<dbReference type="Gene3D" id="3.40.50.300">
    <property type="entry name" value="P-loop containing nucleotide triphosphate hydrolases"/>
    <property type="match status" value="1"/>
</dbReference>
<feature type="binding site" evidence="7">
    <location>
        <position position="84"/>
    </location>
    <ligand>
        <name>ATP</name>
        <dbReference type="ChEBI" id="CHEBI:30616"/>
    </ligand>
</feature>
<dbReference type="InterPro" id="IPR017441">
    <property type="entry name" value="Protein_kinase_ATP_BS"/>
</dbReference>
<keyword evidence="5 9" id="KW-0418">Kinase</keyword>
<keyword evidence="9" id="KW-0723">Serine/threonine-protein kinase</keyword>
<gene>
    <name evidence="9" type="ORF">SAMN02745121_04115</name>
</gene>
<name>A0A1I2AAH5_9BACT</name>
<evidence type="ECO:0000256" key="4">
    <source>
        <dbReference type="ARBA" id="ARBA00022741"/>
    </source>
</evidence>
<dbReference type="Pfam" id="PF00069">
    <property type="entry name" value="Pkinase"/>
    <property type="match status" value="1"/>
</dbReference>
<organism evidence="9 10">
    <name type="scientific">Nannocystis exedens</name>
    <dbReference type="NCBI Taxonomy" id="54"/>
    <lineage>
        <taxon>Bacteria</taxon>
        <taxon>Pseudomonadati</taxon>
        <taxon>Myxococcota</taxon>
        <taxon>Polyangia</taxon>
        <taxon>Nannocystales</taxon>
        <taxon>Nannocystaceae</taxon>
        <taxon>Nannocystis</taxon>
    </lineage>
</organism>
<accession>A0A1I2AAH5</accession>
<dbReference type="PANTHER" id="PTHR43671">
    <property type="entry name" value="SERINE/THREONINE-PROTEIN KINASE NEK"/>
    <property type="match status" value="1"/>
</dbReference>
<evidence type="ECO:0000256" key="7">
    <source>
        <dbReference type="PROSITE-ProRule" id="PRU10141"/>
    </source>
</evidence>
<dbReference type="STRING" id="54.SAMN02745121_04115"/>
<evidence type="ECO:0000313" key="10">
    <source>
        <dbReference type="Proteomes" id="UP000199400"/>
    </source>
</evidence>
<dbReference type="AlphaFoldDB" id="A0A1I2AAH5"/>
<dbReference type="SUPFAM" id="SSF56112">
    <property type="entry name" value="Protein kinase-like (PK-like)"/>
    <property type="match status" value="1"/>
</dbReference>
<keyword evidence="4 7" id="KW-0547">Nucleotide-binding</keyword>
<dbReference type="InterPro" id="IPR027417">
    <property type="entry name" value="P-loop_NTPase"/>
</dbReference>
<dbReference type="EC" id="2.7.11.1" evidence="2"/>
<dbReference type="EMBL" id="FOMX01000013">
    <property type="protein sequence ID" value="SFE39983.1"/>
    <property type="molecule type" value="Genomic_DNA"/>
</dbReference>
<evidence type="ECO:0000256" key="3">
    <source>
        <dbReference type="ARBA" id="ARBA00022679"/>
    </source>
</evidence>
<protein>
    <recommendedName>
        <fullName evidence="2">non-specific serine/threonine protein kinase</fullName>
        <ecNumber evidence="2">2.7.11.1</ecNumber>
    </recommendedName>
</protein>